<sequence>MNVQITLSNGEKSARLKIENFPVESFERLLNKTLDFLGLLNHGSKTGEVAIKPKIEIKNFKTTEIKMKPITVNEDVISLLPEPLRDWYRDQEQKAAQEGKPTFHLTGIKIKDGIPHYKVFYECPNCGFKGVRYEKEGVKEVECYQCAAPVDVFPTKGEFPKRDKFNNYFTSAREE</sequence>
<evidence type="ECO:0000313" key="1">
    <source>
        <dbReference type="EMBL" id="ANB62235.1"/>
    </source>
</evidence>
<dbReference type="EMBL" id="CP015439">
    <property type="protein sequence ID" value="ANB62235.1"/>
    <property type="molecule type" value="Genomic_DNA"/>
</dbReference>
<geneLocation type="plasmid" evidence="2">
    <name>pdsm15939_1</name>
</geneLocation>
<dbReference type="RefSeq" id="WP_066327878.1">
    <property type="nucleotide sequence ID" value="NZ_CP015439.1"/>
</dbReference>
<keyword evidence="1" id="KW-0614">Plasmid</keyword>
<keyword evidence="2" id="KW-1185">Reference proteome</keyword>
<protein>
    <submittedName>
        <fullName evidence="1">Uncharacterized protein</fullName>
    </submittedName>
</protein>
<name>A0A160F7W7_9BACL</name>
<gene>
    <name evidence="1" type="ORF">GFC30_3185</name>
</gene>
<dbReference type="PATRIC" id="fig|294699.3.peg.3292"/>
<dbReference type="KEGG" id="aamy:GFC30_3185"/>
<dbReference type="OrthoDB" id="2622768at2"/>
<dbReference type="Proteomes" id="UP000076865">
    <property type="component" value="Plasmid pDSM15939_1"/>
</dbReference>
<dbReference type="AlphaFoldDB" id="A0A160F7W7"/>
<accession>A0A160F7W7</accession>
<proteinExistence type="predicted"/>
<organism evidence="1 2">
    <name type="scientific">Anoxybacteroides amylolyticum</name>
    <dbReference type="NCBI Taxonomy" id="294699"/>
    <lineage>
        <taxon>Bacteria</taxon>
        <taxon>Bacillati</taxon>
        <taxon>Bacillota</taxon>
        <taxon>Bacilli</taxon>
        <taxon>Bacillales</taxon>
        <taxon>Anoxybacillaceae</taxon>
        <taxon>Anoxybacteroides</taxon>
    </lineage>
</organism>
<evidence type="ECO:0000313" key="2">
    <source>
        <dbReference type="Proteomes" id="UP000076865"/>
    </source>
</evidence>
<reference evidence="1 2" key="1">
    <citation type="journal article" date="2006" name="Syst. Appl. Microbiol.">
        <title>Anoxybacillus amylolyticus sp. nov., a thermophilic amylase producing bacterium isolated from Mount Rittmann (Antarctica).</title>
        <authorList>
            <person name="Poli A."/>
            <person name="Esposito E."/>
            <person name="Lama L."/>
            <person name="Orlando P."/>
            <person name="Nicolaus G."/>
            <person name="de Appolonia F."/>
            <person name="Gambacorta A."/>
            <person name="Nicolaus B."/>
        </authorList>
    </citation>
    <scope>NUCLEOTIDE SEQUENCE [LARGE SCALE GENOMIC DNA]</scope>
    <source>
        <strain evidence="1 2">DSM 15939</strain>
        <plasmid evidence="2">Plasmid pdsm15939_1</plasmid>
    </source>
</reference>